<comment type="caution">
    <text evidence="2">The sequence shown here is derived from an EMBL/GenBank/DDBJ whole genome shotgun (WGS) entry which is preliminary data.</text>
</comment>
<feature type="transmembrane region" description="Helical" evidence="1">
    <location>
        <begin position="164"/>
        <end position="181"/>
    </location>
</feature>
<evidence type="ECO:0000313" key="2">
    <source>
        <dbReference type="EMBL" id="MDP0398771.1"/>
    </source>
</evidence>
<gene>
    <name evidence="2" type="ORF">Q7X28_12630</name>
</gene>
<feature type="transmembrane region" description="Helical" evidence="1">
    <location>
        <begin position="133"/>
        <end position="152"/>
    </location>
</feature>
<feature type="transmembrane region" description="Helical" evidence="1">
    <location>
        <begin position="27"/>
        <end position="46"/>
    </location>
</feature>
<feature type="transmembrane region" description="Helical" evidence="1">
    <location>
        <begin position="83"/>
        <end position="112"/>
    </location>
</feature>
<evidence type="ECO:0000313" key="3">
    <source>
        <dbReference type="Proteomes" id="UP001178281"/>
    </source>
</evidence>
<feature type="transmembrane region" description="Helical" evidence="1">
    <location>
        <begin position="269"/>
        <end position="290"/>
    </location>
</feature>
<dbReference type="RefSeq" id="WP_305111561.1">
    <property type="nucleotide sequence ID" value="NZ_JAUTIX010000004.1"/>
</dbReference>
<dbReference type="EMBL" id="JAUTIX010000004">
    <property type="protein sequence ID" value="MDP0398771.1"/>
    <property type="molecule type" value="Genomic_DNA"/>
</dbReference>
<sequence>MSIKNDGAAESYLAARRELRGHTRSRFVVIAVMGVYFIACAPWMAWSMVSAPIDGGWRTDGNRSVLEAISSVLFGRLSATDCLAAVGILLALVATINVALAARPVVLPAALLADRFGAVDREQLRESNWRRQLALIALLAGSAALFCAAAGWTDSKLGERAGVAVLTSGLTLLTMYLAAAVHDDTQNAADQALQREEIRQDLDKIKRRRRRLPLALRTDAGGPRRIYLALAGRVTLIVFLQVLVCLAALEVIAFSRRGHFVKIWATADPQAVLIVAFGAGLMVLALMASLTRWSSYASEGSVWKFKVWPYLGRTGYALGSGLFSTLVLIGTGLDVWGSIVVAATFFIAMFSGPVAIWFGCGVTASRRLARLSQRWWLARAIRGVLWFGMRPFWGIVVERLDGREKFLLEKAAELRAIDAQVASRSAYRVAASCVPQPSPPVVVSMSRDWVSIGTSAMSLVAMGVLARRLRK</sequence>
<feature type="transmembrane region" description="Helical" evidence="1">
    <location>
        <begin position="335"/>
        <end position="364"/>
    </location>
</feature>
<name>A0AA90NI42_9ACTN</name>
<reference evidence="2" key="1">
    <citation type="submission" date="2023-08" db="EMBL/GenBank/DDBJ databases">
        <title>The draft genome of Tsukamurella strandjordii strain 050030.</title>
        <authorList>
            <person name="Zhao F."/>
            <person name="Feng Y."/>
            <person name="Zong Z."/>
        </authorList>
    </citation>
    <scope>NUCLEOTIDE SEQUENCE</scope>
    <source>
        <strain evidence="2">050030</strain>
    </source>
</reference>
<feature type="transmembrane region" description="Helical" evidence="1">
    <location>
        <begin position="226"/>
        <end position="249"/>
    </location>
</feature>
<keyword evidence="1" id="KW-1133">Transmembrane helix</keyword>
<feature type="transmembrane region" description="Helical" evidence="1">
    <location>
        <begin position="449"/>
        <end position="466"/>
    </location>
</feature>
<feature type="transmembrane region" description="Helical" evidence="1">
    <location>
        <begin position="376"/>
        <end position="396"/>
    </location>
</feature>
<accession>A0AA90NI42</accession>
<keyword evidence="1" id="KW-0472">Membrane</keyword>
<organism evidence="2 3">
    <name type="scientific">Tsukamurella strandjordii</name>
    <dbReference type="NCBI Taxonomy" id="147577"/>
    <lineage>
        <taxon>Bacteria</taxon>
        <taxon>Bacillati</taxon>
        <taxon>Actinomycetota</taxon>
        <taxon>Actinomycetes</taxon>
        <taxon>Mycobacteriales</taxon>
        <taxon>Tsukamurellaceae</taxon>
        <taxon>Tsukamurella</taxon>
    </lineage>
</organism>
<feature type="transmembrane region" description="Helical" evidence="1">
    <location>
        <begin position="310"/>
        <end position="329"/>
    </location>
</feature>
<evidence type="ECO:0000256" key="1">
    <source>
        <dbReference type="SAM" id="Phobius"/>
    </source>
</evidence>
<dbReference type="AlphaFoldDB" id="A0AA90NI42"/>
<protein>
    <submittedName>
        <fullName evidence="2">Uncharacterized protein</fullName>
    </submittedName>
</protein>
<keyword evidence="3" id="KW-1185">Reference proteome</keyword>
<keyword evidence="1" id="KW-0812">Transmembrane</keyword>
<dbReference type="Proteomes" id="UP001178281">
    <property type="component" value="Unassembled WGS sequence"/>
</dbReference>
<proteinExistence type="predicted"/>